<evidence type="ECO:0000313" key="1">
    <source>
        <dbReference type="EMBL" id="SFR64488.1"/>
    </source>
</evidence>
<organism evidence="1 2">
    <name type="scientific">Halogeometricum limi</name>
    <dbReference type="NCBI Taxonomy" id="555875"/>
    <lineage>
        <taxon>Archaea</taxon>
        <taxon>Methanobacteriati</taxon>
        <taxon>Methanobacteriota</taxon>
        <taxon>Stenosarchaea group</taxon>
        <taxon>Halobacteria</taxon>
        <taxon>Halobacteriales</taxon>
        <taxon>Haloferacaceae</taxon>
        <taxon>Halogeometricum</taxon>
    </lineage>
</organism>
<keyword evidence="2" id="KW-1185">Reference proteome</keyword>
<name>A0A1I6ICQ7_9EURY</name>
<dbReference type="OrthoDB" id="221308at2157"/>
<dbReference type="AlphaFoldDB" id="A0A1I6ICQ7"/>
<dbReference type="RefSeq" id="WP_089882519.1">
    <property type="nucleotide sequence ID" value="NZ_FOYS01000005.1"/>
</dbReference>
<evidence type="ECO:0000313" key="2">
    <source>
        <dbReference type="Proteomes" id="UP000243250"/>
    </source>
</evidence>
<reference evidence="2" key="1">
    <citation type="submission" date="2016-10" db="EMBL/GenBank/DDBJ databases">
        <authorList>
            <person name="Varghese N."/>
            <person name="Submissions S."/>
        </authorList>
    </citation>
    <scope>NUCLEOTIDE SEQUENCE [LARGE SCALE GENOMIC DNA]</scope>
    <source>
        <strain evidence="2">CGMCC 1.8711</strain>
    </source>
</reference>
<gene>
    <name evidence="1" type="ORF">SAMN04488124_3051</name>
</gene>
<dbReference type="EMBL" id="FOYS01000005">
    <property type="protein sequence ID" value="SFR64488.1"/>
    <property type="molecule type" value="Genomic_DNA"/>
</dbReference>
<sequence>MTDETGETKDSVSVTMELSGPYDEVLSKLASDDEGGSPAADFLHDVELLLDTLDRMGEGTRSSVAERLPEEMTVEYDAEAVVGLLQVLKRYDLVVLEGNTWKPGPKIER</sequence>
<evidence type="ECO:0008006" key="3">
    <source>
        <dbReference type="Google" id="ProtNLM"/>
    </source>
</evidence>
<dbReference type="Proteomes" id="UP000243250">
    <property type="component" value="Unassembled WGS sequence"/>
</dbReference>
<proteinExistence type="predicted"/>
<protein>
    <recommendedName>
        <fullName evidence="3">Transcriptional regulator</fullName>
    </recommendedName>
</protein>
<accession>A0A1I6ICQ7</accession>